<protein>
    <submittedName>
        <fullName evidence="4">LLM class flavin-dependent oxidoreductase</fullName>
    </submittedName>
</protein>
<dbReference type="InterPro" id="IPR011251">
    <property type="entry name" value="Luciferase-like_dom"/>
</dbReference>
<dbReference type="RefSeq" id="WP_227179375.1">
    <property type="nucleotide sequence ID" value="NZ_JAJBZT010000002.1"/>
</dbReference>
<dbReference type="PANTHER" id="PTHR30137">
    <property type="entry name" value="LUCIFERASE-LIKE MONOOXYGENASE"/>
    <property type="match status" value="1"/>
</dbReference>
<evidence type="ECO:0000259" key="3">
    <source>
        <dbReference type="Pfam" id="PF00296"/>
    </source>
</evidence>
<dbReference type="PANTHER" id="PTHR30137:SF8">
    <property type="entry name" value="BLR5498 PROTEIN"/>
    <property type="match status" value="1"/>
</dbReference>
<evidence type="ECO:0000256" key="2">
    <source>
        <dbReference type="ARBA" id="ARBA00023033"/>
    </source>
</evidence>
<name>A0ABS8D4V8_9NEIS</name>
<keyword evidence="1" id="KW-0560">Oxidoreductase</keyword>
<organism evidence="4 5">
    <name type="scientific">Leeia speluncae</name>
    <dbReference type="NCBI Taxonomy" id="2884804"/>
    <lineage>
        <taxon>Bacteria</taxon>
        <taxon>Pseudomonadati</taxon>
        <taxon>Pseudomonadota</taxon>
        <taxon>Betaproteobacteria</taxon>
        <taxon>Neisseriales</taxon>
        <taxon>Leeiaceae</taxon>
        <taxon>Leeia</taxon>
    </lineage>
</organism>
<reference evidence="4" key="1">
    <citation type="submission" date="2021-10" db="EMBL/GenBank/DDBJ databases">
        <title>The complete genome sequence of Leeia sp. TBRC 13508.</title>
        <authorList>
            <person name="Charoenyingcharoen P."/>
            <person name="Yukphan P."/>
        </authorList>
    </citation>
    <scope>NUCLEOTIDE SEQUENCE</scope>
    <source>
        <strain evidence="4">TBRC 13508</strain>
    </source>
</reference>
<proteinExistence type="predicted"/>
<evidence type="ECO:0000313" key="4">
    <source>
        <dbReference type="EMBL" id="MCB6183028.1"/>
    </source>
</evidence>
<accession>A0ABS8D4V8</accession>
<dbReference type="Pfam" id="PF00296">
    <property type="entry name" value="Bac_luciferase"/>
    <property type="match status" value="1"/>
</dbReference>
<feature type="domain" description="Luciferase-like" evidence="3">
    <location>
        <begin position="1"/>
        <end position="315"/>
    </location>
</feature>
<keyword evidence="5" id="KW-1185">Reference proteome</keyword>
<sequence length="345" mass="38903">MKFSLFLHMERYDNEISDTQLFNEMTELVQMAEAGGFETAWIGEHHAMGFTIAPNPLVNIAYLANKTSTIRLGTGTLIAPFWHPIKAAGEAGLVDVMTNGRLDLGLARGAYGFEYERLFPGLDAMSAGARLREMIPALQGLFAGDYAHDGEFWQFPTSTAVPRPIQQPYPPIWVAARDPNSHQYAVSNGCNVQVTSLASGDEEVKSLMEKFRTACEMNPDVPRPQIMMLMHTFVGETEEEIQEGALNVSKFYCYFAKWFKNVQPIEQGVIQALTDEEMAEYPQYAPELMRKNTVIGTPAEVIARLKSYEAMGYDQYSYWIDCHMTFEQKKQSLQRFIDQVVPAFA</sequence>
<dbReference type="Gene3D" id="3.20.20.30">
    <property type="entry name" value="Luciferase-like domain"/>
    <property type="match status" value="1"/>
</dbReference>
<gene>
    <name evidence="4" type="ORF">LIN78_05635</name>
</gene>
<dbReference type="EMBL" id="JAJBZT010000002">
    <property type="protein sequence ID" value="MCB6183028.1"/>
    <property type="molecule type" value="Genomic_DNA"/>
</dbReference>
<dbReference type="InterPro" id="IPR036661">
    <property type="entry name" value="Luciferase-like_sf"/>
</dbReference>
<dbReference type="Proteomes" id="UP001165395">
    <property type="component" value="Unassembled WGS sequence"/>
</dbReference>
<evidence type="ECO:0000313" key="5">
    <source>
        <dbReference type="Proteomes" id="UP001165395"/>
    </source>
</evidence>
<evidence type="ECO:0000256" key="1">
    <source>
        <dbReference type="ARBA" id="ARBA00023002"/>
    </source>
</evidence>
<keyword evidence="2" id="KW-0503">Monooxygenase</keyword>
<dbReference type="InterPro" id="IPR050766">
    <property type="entry name" value="Bact_Lucif_Oxidored"/>
</dbReference>
<comment type="caution">
    <text evidence="4">The sequence shown here is derived from an EMBL/GenBank/DDBJ whole genome shotgun (WGS) entry which is preliminary data.</text>
</comment>
<dbReference type="SUPFAM" id="SSF51679">
    <property type="entry name" value="Bacterial luciferase-like"/>
    <property type="match status" value="1"/>
</dbReference>